<dbReference type="SUPFAM" id="SSF50370">
    <property type="entry name" value="Ricin B-like lectins"/>
    <property type="match status" value="1"/>
</dbReference>
<dbReference type="CDD" id="cd00161">
    <property type="entry name" value="beta-trefoil_Ricin-like"/>
    <property type="match status" value="1"/>
</dbReference>
<dbReference type="STRING" id="599839.J7SCG5"/>
<dbReference type="InParanoid" id="J7SCG5"/>
<dbReference type="OrthoDB" id="9895617at2759"/>
<dbReference type="Proteomes" id="UP000006352">
    <property type="component" value="Unassembled WGS sequence"/>
</dbReference>
<dbReference type="InterPro" id="IPR035992">
    <property type="entry name" value="Ricin_B-like_lectins"/>
</dbReference>
<evidence type="ECO:0000313" key="2">
    <source>
        <dbReference type="Proteomes" id="UP000006352"/>
    </source>
</evidence>
<protein>
    <submittedName>
        <fullName evidence="1">Uncharacterized protein</fullName>
    </submittedName>
</protein>
<dbReference type="HOGENOM" id="CLU_066671_0_0_1"/>
<dbReference type="EMBL" id="HE796869">
    <property type="protein sequence ID" value="CCL98108.1"/>
    <property type="molecule type" value="Genomic_DNA"/>
</dbReference>
<name>J7SCG5_9APHY</name>
<evidence type="ECO:0000313" key="1">
    <source>
        <dbReference type="EMBL" id="CCL98108.1"/>
    </source>
</evidence>
<dbReference type="GeneID" id="24093019"/>
<proteinExistence type="predicted"/>
<accession>J7SCG5</accession>
<gene>
    <name evidence="1" type="ORF">FIBRA_00102</name>
</gene>
<reference evidence="1 2" key="1">
    <citation type="journal article" date="2012" name="Appl. Environ. Microbiol.">
        <title>Short-read sequencing for genomic analysis of the brown rot fungus Fibroporia radiculosa.</title>
        <authorList>
            <person name="Tang J.D."/>
            <person name="Perkins A.D."/>
            <person name="Sonstegard T.S."/>
            <person name="Schroeder S.G."/>
            <person name="Burgess S.C."/>
            <person name="Diehl S.V."/>
        </authorList>
    </citation>
    <scope>NUCLEOTIDE SEQUENCE [LARGE SCALE GENOMIC DNA]</scope>
    <source>
        <strain evidence="1 2">TFFH 294</strain>
    </source>
</reference>
<dbReference type="RefSeq" id="XP_012177391.1">
    <property type="nucleotide sequence ID" value="XM_012322001.1"/>
</dbReference>
<dbReference type="Gene3D" id="2.80.10.50">
    <property type="match status" value="1"/>
</dbReference>
<dbReference type="AlphaFoldDB" id="J7SCG5"/>
<sequence length="356" mass="39733">MATQSPPTEYTPAAIRLARTYGKEKSEWLRRRVTTQASSRNLPEEAAPTLMSVDDRTVICIASPTVSPGQKTLTPMHLTQAEAALNTQLSPMDADLHTYGFPPGYFIIRSVASRRNLDVEMGSADDGTNVILWPETENSLVESVRNPSCDNQVFFVDTSGALCCRRTGHAIDVENDRLVMRHRRPVSYPFPNAYSHPLPRFSYDRDTRNITVTFSADPTYPPGPGSKLSPNAWKENAYLLTSIPARKSRSIMDDASDLLNNAIHAPLSLFGSLGKSRIASTPDEVFYSGHFDLREEEILEQDRSEEGEVDDSLERLRKVRVLALAKEEVHAASQKAKLRRQWVVVSLKASKTRTNT</sequence>
<keyword evidence="2" id="KW-1185">Reference proteome</keyword>
<organism evidence="1 2">
    <name type="scientific">Fibroporia radiculosa</name>
    <dbReference type="NCBI Taxonomy" id="599839"/>
    <lineage>
        <taxon>Eukaryota</taxon>
        <taxon>Fungi</taxon>
        <taxon>Dikarya</taxon>
        <taxon>Basidiomycota</taxon>
        <taxon>Agaricomycotina</taxon>
        <taxon>Agaricomycetes</taxon>
        <taxon>Polyporales</taxon>
        <taxon>Fibroporiaceae</taxon>
        <taxon>Fibroporia</taxon>
    </lineage>
</organism>